<dbReference type="SUPFAM" id="SSF57903">
    <property type="entry name" value="FYVE/PHD zinc finger"/>
    <property type="match status" value="1"/>
</dbReference>
<evidence type="ECO:0000256" key="3">
    <source>
        <dbReference type="ARBA" id="ARBA00022833"/>
    </source>
</evidence>
<dbReference type="SMART" id="SM00249">
    <property type="entry name" value="PHD"/>
    <property type="match status" value="1"/>
</dbReference>
<dbReference type="InterPro" id="IPR011011">
    <property type="entry name" value="Znf_FYVE_PHD"/>
</dbReference>
<dbReference type="Gene3D" id="3.30.40.10">
    <property type="entry name" value="Zinc/RING finger domain, C3HC4 (zinc finger)"/>
    <property type="match status" value="1"/>
</dbReference>
<feature type="compositionally biased region" description="Polar residues" evidence="5">
    <location>
        <begin position="151"/>
        <end position="164"/>
    </location>
</feature>
<feature type="domain" description="Myb-like" evidence="7">
    <location>
        <begin position="458"/>
        <end position="519"/>
    </location>
</feature>
<evidence type="ECO:0000256" key="1">
    <source>
        <dbReference type="ARBA" id="ARBA00022723"/>
    </source>
</evidence>
<reference evidence="8" key="1">
    <citation type="submission" date="2022-06" db="EMBL/GenBank/DDBJ databases">
        <title>Uncovering the hologenomic basis of an extraordinary plant invasion.</title>
        <authorList>
            <person name="Bieker V.C."/>
            <person name="Martin M.D."/>
            <person name="Gilbert T."/>
            <person name="Hodgins K."/>
            <person name="Battlay P."/>
            <person name="Petersen B."/>
            <person name="Wilson J."/>
        </authorList>
    </citation>
    <scope>NUCLEOTIDE SEQUENCE</scope>
    <source>
        <strain evidence="8">AA19_3_7</strain>
        <tissue evidence="8">Leaf</tissue>
    </source>
</reference>
<dbReference type="InterPro" id="IPR001965">
    <property type="entry name" value="Znf_PHD"/>
</dbReference>
<feature type="domain" description="PHD-type" evidence="6">
    <location>
        <begin position="270"/>
        <end position="319"/>
    </location>
</feature>
<dbReference type="InterPro" id="IPR001005">
    <property type="entry name" value="SANT/Myb"/>
</dbReference>
<protein>
    <submittedName>
        <fullName evidence="8">Uncharacterized protein</fullName>
    </submittedName>
</protein>
<dbReference type="PROSITE" id="PS50016">
    <property type="entry name" value="ZF_PHD_2"/>
    <property type="match status" value="1"/>
</dbReference>
<dbReference type="InterPro" id="IPR019787">
    <property type="entry name" value="Znf_PHD-finger"/>
</dbReference>
<evidence type="ECO:0000256" key="4">
    <source>
        <dbReference type="PROSITE-ProRule" id="PRU00146"/>
    </source>
</evidence>
<dbReference type="GO" id="GO:0008270">
    <property type="term" value="F:zinc ion binding"/>
    <property type="evidence" value="ECO:0007669"/>
    <property type="project" value="UniProtKB-KW"/>
</dbReference>
<accession>A0AAD5CMS3</accession>
<dbReference type="PROSITE" id="PS50090">
    <property type="entry name" value="MYB_LIKE"/>
    <property type="match status" value="1"/>
</dbReference>
<name>A0AAD5CMS3_AMBAR</name>
<evidence type="ECO:0000256" key="5">
    <source>
        <dbReference type="SAM" id="MobiDB-lite"/>
    </source>
</evidence>
<dbReference type="PANTHER" id="PTHR47863:SF10">
    <property type="entry name" value="HOMEODOMAIN-LIKE, ZINC FINGER, RING_FYVE_PHD-TYPE-RELATED"/>
    <property type="match status" value="1"/>
</dbReference>
<dbReference type="InterPro" id="IPR009057">
    <property type="entry name" value="Homeodomain-like_sf"/>
</dbReference>
<evidence type="ECO:0000259" key="6">
    <source>
        <dbReference type="PROSITE" id="PS50016"/>
    </source>
</evidence>
<dbReference type="Gene3D" id="1.10.10.60">
    <property type="entry name" value="Homeodomain-like"/>
    <property type="match status" value="1"/>
</dbReference>
<dbReference type="SUPFAM" id="SSF46689">
    <property type="entry name" value="Homeodomain-like"/>
    <property type="match status" value="1"/>
</dbReference>
<dbReference type="AlphaFoldDB" id="A0AAD5CMS3"/>
<evidence type="ECO:0000259" key="7">
    <source>
        <dbReference type="PROSITE" id="PS50090"/>
    </source>
</evidence>
<keyword evidence="3" id="KW-0862">Zinc</keyword>
<organism evidence="8 9">
    <name type="scientific">Ambrosia artemisiifolia</name>
    <name type="common">Common ragweed</name>
    <dbReference type="NCBI Taxonomy" id="4212"/>
    <lineage>
        <taxon>Eukaryota</taxon>
        <taxon>Viridiplantae</taxon>
        <taxon>Streptophyta</taxon>
        <taxon>Embryophyta</taxon>
        <taxon>Tracheophyta</taxon>
        <taxon>Spermatophyta</taxon>
        <taxon>Magnoliopsida</taxon>
        <taxon>eudicotyledons</taxon>
        <taxon>Gunneridae</taxon>
        <taxon>Pentapetalae</taxon>
        <taxon>asterids</taxon>
        <taxon>campanulids</taxon>
        <taxon>Asterales</taxon>
        <taxon>Asteraceae</taxon>
        <taxon>Asteroideae</taxon>
        <taxon>Heliantheae alliance</taxon>
        <taxon>Heliantheae</taxon>
        <taxon>Ambrosia</taxon>
    </lineage>
</organism>
<evidence type="ECO:0000313" key="9">
    <source>
        <dbReference type="Proteomes" id="UP001206925"/>
    </source>
</evidence>
<evidence type="ECO:0000313" key="8">
    <source>
        <dbReference type="EMBL" id="KAI7744803.1"/>
    </source>
</evidence>
<evidence type="ECO:0000256" key="2">
    <source>
        <dbReference type="ARBA" id="ARBA00022771"/>
    </source>
</evidence>
<feature type="region of interest" description="Disordered" evidence="5">
    <location>
        <begin position="345"/>
        <end position="464"/>
    </location>
</feature>
<feature type="region of interest" description="Disordered" evidence="5">
    <location>
        <begin position="222"/>
        <end position="241"/>
    </location>
</feature>
<proteinExistence type="predicted"/>
<dbReference type="PANTHER" id="PTHR47863">
    <property type="entry name" value="RING/FYVE/PHD ZINC FINGER SUPERFAMILY PROTEIN"/>
    <property type="match status" value="1"/>
</dbReference>
<dbReference type="InterPro" id="IPR019786">
    <property type="entry name" value="Zinc_finger_PHD-type_CS"/>
</dbReference>
<feature type="region of interest" description="Disordered" evidence="5">
    <location>
        <begin position="151"/>
        <end position="200"/>
    </location>
</feature>
<keyword evidence="1" id="KW-0479">Metal-binding</keyword>
<sequence>MATKCSIAPDVVWNWVIEALASSEQVDISTLIDLVKLAPAISGDAGKDTREIVSLRILESLFDHGNEATVDGKSPKVSFDPSERCEDILKKILHERTPEQMTKLEKEKWDVDPFLKHKRSSLPKCVLNKLKEAILDDSNPLLASLKEKSNLVTSNASEDTSPTNGEIPLNPSKDKSTFQEKALQDDNVPQDTYTKGHNERVSVDSMENLEFCVKSKDSNNIALPNNERVNDDNDDNDDERTDVNAKKEAFLKSQCTISQDSLTLTEWSEIDRCMKCNESGELLLCSSDSCQLRFHESCLGSAVTLEENGEFFCPFCAYSRAISKYQEAKRNASLAKKNLQAFFNFKAKPRPTKPSTKQGELEGNEDIQMEENNNNCMSNEKDSFQLQPDPIIPDVNVNDDDDDPSLGQTTELPQNPIPEPTTPKQKSKEKESQRSTESSLTIRLRKRKAKHTPPPVPVLRRRKLPWTKSEEETLKEGVERYSSSNNTKIPWKEILDFGHNVFHKGRTAIDLKDKWRNICK</sequence>
<dbReference type="PROSITE" id="PS01359">
    <property type="entry name" value="ZF_PHD_1"/>
    <property type="match status" value="1"/>
</dbReference>
<gene>
    <name evidence="8" type="ORF">M8C21_007000</name>
</gene>
<keyword evidence="2 4" id="KW-0863">Zinc-finger</keyword>
<dbReference type="Pfam" id="PF00249">
    <property type="entry name" value="Myb_DNA-binding"/>
    <property type="match status" value="1"/>
</dbReference>
<dbReference type="EMBL" id="JAMZMK010007436">
    <property type="protein sequence ID" value="KAI7744803.1"/>
    <property type="molecule type" value="Genomic_DNA"/>
</dbReference>
<dbReference type="CDD" id="cd11660">
    <property type="entry name" value="SANT_TRF"/>
    <property type="match status" value="1"/>
</dbReference>
<keyword evidence="9" id="KW-1185">Reference proteome</keyword>
<feature type="compositionally biased region" description="Basic and acidic residues" evidence="5">
    <location>
        <begin position="172"/>
        <end position="184"/>
    </location>
</feature>
<dbReference type="Proteomes" id="UP001206925">
    <property type="component" value="Unassembled WGS sequence"/>
</dbReference>
<comment type="caution">
    <text evidence="8">The sequence shown here is derived from an EMBL/GenBank/DDBJ whole genome shotgun (WGS) entry which is preliminary data.</text>
</comment>
<dbReference type="InterPro" id="IPR013083">
    <property type="entry name" value="Znf_RING/FYVE/PHD"/>
</dbReference>